<dbReference type="InterPro" id="IPR017871">
    <property type="entry name" value="ABC_transporter-like_CS"/>
</dbReference>
<dbReference type="PROSITE" id="PS50893">
    <property type="entry name" value="ABC_TRANSPORTER_2"/>
    <property type="match status" value="1"/>
</dbReference>
<dbReference type="PATRIC" id="fig|1618989.3.peg.338"/>
<proteinExistence type="inferred from homology"/>
<dbReference type="Proteomes" id="UP000034846">
    <property type="component" value="Unassembled WGS sequence"/>
</dbReference>
<dbReference type="AlphaFoldDB" id="A0A0G2ACL4"/>
<evidence type="ECO:0000256" key="1">
    <source>
        <dbReference type="ARBA" id="ARBA00005417"/>
    </source>
</evidence>
<evidence type="ECO:0000259" key="5">
    <source>
        <dbReference type="PROSITE" id="PS50893"/>
    </source>
</evidence>
<dbReference type="CDD" id="cd03235">
    <property type="entry name" value="ABC_Metallic_Cations"/>
    <property type="match status" value="1"/>
</dbReference>
<dbReference type="SMART" id="SM00382">
    <property type="entry name" value="AAA"/>
    <property type="match status" value="1"/>
</dbReference>
<name>A0A0G2ACL4_9BACT</name>
<dbReference type="GO" id="GO:0005524">
    <property type="term" value="F:ATP binding"/>
    <property type="evidence" value="ECO:0007669"/>
    <property type="project" value="UniProtKB-KW"/>
</dbReference>
<evidence type="ECO:0000313" key="7">
    <source>
        <dbReference type="Proteomes" id="UP000034846"/>
    </source>
</evidence>
<feature type="domain" description="ABC transporter" evidence="5">
    <location>
        <begin position="9"/>
        <end position="230"/>
    </location>
</feature>
<evidence type="ECO:0000313" key="6">
    <source>
        <dbReference type="EMBL" id="KKW30159.1"/>
    </source>
</evidence>
<dbReference type="PANTHER" id="PTHR42734:SF17">
    <property type="entry name" value="METAL TRANSPORT SYSTEM ATP-BINDING PROTEIN TM_0124-RELATED"/>
    <property type="match status" value="1"/>
</dbReference>
<dbReference type="EMBL" id="LCRD01000020">
    <property type="protein sequence ID" value="KKW30159.1"/>
    <property type="molecule type" value="Genomic_DNA"/>
</dbReference>
<gene>
    <name evidence="6" type="ORF">UY72_C0020G0003</name>
</gene>
<keyword evidence="4" id="KW-0067">ATP-binding</keyword>
<dbReference type="SUPFAM" id="SSF52540">
    <property type="entry name" value="P-loop containing nucleoside triphosphate hydrolases"/>
    <property type="match status" value="1"/>
</dbReference>
<comment type="similarity">
    <text evidence="1">Belongs to the ABC transporter superfamily.</text>
</comment>
<dbReference type="PANTHER" id="PTHR42734">
    <property type="entry name" value="METAL TRANSPORT SYSTEM ATP-BINDING PROTEIN TM_0124-RELATED"/>
    <property type="match status" value="1"/>
</dbReference>
<dbReference type="Gene3D" id="3.40.50.300">
    <property type="entry name" value="P-loop containing nucleotide triphosphate hydrolases"/>
    <property type="match status" value="1"/>
</dbReference>
<reference evidence="6 7" key="1">
    <citation type="journal article" date="2015" name="Nature">
        <title>rRNA introns, odd ribosomes, and small enigmatic genomes across a large radiation of phyla.</title>
        <authorList>
            <person name="Brown C.T."/>
            <person name="Hug L.A."/>
            <person name="Thomas B.C."/>
            <person name="Sharon I."/>
            <person name="Castelle C.J."/>
            <person name="Singh A."/>
            <person name="Wilkins M.J."/>
            <person name="Williams K.H."/>
            <person name="Banfield J.F."/>
        </authorList>
    </citation>
    <scope>NUCLEOTIDE SEQUENCE [LARGE SCALE GENOMIC DNA]</scope>
</reference>
<evidence type="ECO:0000256" key="4">
    <source>
        <dbReference type="ARBA" id="ARBA00022840"/>
    </source>
</evidence>
<dbReference type="InterPro" id="IPR050153">
    <property type="entry name" value="Metal_Ion_Import_ABC"/>
</dbReference>
<evidence type="ECO:0000256" key="3">
    <source>
        <dbReference type="ARBA" id="ARBA00022741"/>
    </source>
</evidence>
<sequence>MPIKKHDYISVKKVTYAYEGQRVLENISLTISAGEYVGIIGPNGGGKTTLLKLMLGLLQPTSGKIDVHIARHAIGYVPQRAASIDPSFPATVREIVESGTVKPGRWTMQKNDREAVKDALELTGTTKLADRRIADLSGGERQRVLIARALAARPKILMLDEPTNAVDMSNQEAFYTFIRDLHRKHNITVVIVSHDLDALSHEVERVICLNRHLVCHGKPEEVMKDLHIEHYGH</sequence>
<dbReference type="InterPro" id="IPR003439">
    <property type="entry name" value="ABC_transporter-like_ATP-bd"/>
</dbReference>
<keyword evidence="3" id="KW-0547">Nucleotide-binding</keyword>
<organism evidence="6 7">
    <name type="scientific">Candidatus Uhrbacteria bacterium GW2011_GWD2_52_7</name>
    <dbReference type="NCBI Taxonomy" id="1618989"/>
    <lineage>
        <taxon>Bacteria</taxon>
        <taxon>Candidatus Uhriibacteriota</taxon>
    </lineage>
</organism>
<dbReference type="GO" id="GO:0016887">
    <property type="term" value="F:ATP hydrolysis activity"/>
    <property type="evidence" value="ECO:0007669"/>
    <property type="project" value="InterPro"/>
</dbReference>
<dbReference type="FunFam" id="3.40.50.300:FF:000134">
    <property type="entry name" value="Iron-enterobactin ABC transporter ATP-binding protein"/>
    <property type="match status" value="1"/>
</dbReference>
<dbReference type="InterPro" id="IPR003593">
    <property type="entry name" value="AAA+_ATPase"/>
</dbReference>
<dbReference type="Pfam" id="PF00005">
    <property type="entry name" value="ABC_tran"/>
    <property type="match status" value="1"/>
</dbReference>
<keyword evidence="2" id="KW-0813">Transport</keyword>
<comment type="caution">
    <text evidence="6">The sequence shown here is derived from an EMBL/GenBank/DDBJ whole genome shotgun (WGS) entry which is preliminary data.</text>
</comment>
<accession>A0A0G2ACL4</accession>
<protein>
    <recommendedName>
        <fullName evidence="5">ABC transporter domain-containing protein</fullName>
    </recommendedName>
</protein>
<evidence type="ECO:0000256" key="2">
    <source>
        <dbReference type="ARBA" id="ARBA00022448"/>
    </source>
</evidence>
<dbReference type="InterPro" id="IPR027417">
    <property type="entry name" value="P-loop_NTPase"/>
</dbReference>
<dbReference type="PROSITE" id="PS00211">
    <property type="entry name" value="ABC_TRANSPORTER_1"/>
    <property type="match status" value="1"/>
</dbReference>